<evidence type="ECO:0000313" key="3">
    <source>
        <dbReference type="Proteomes" id="UP000015106"/>
    </source>
</evidence>
<reference evidence="3" key="1">
    <citation type="journal article" date="2013" name="Nature">
        <title>Draft genome of the wheat A-genome progenitor Triticum urartu.</title>
        <authorList>
            <person name="Ling H.Q."/>
            <person name="Zhao S."/>
            <person name="Liu D."/>
            <person name="Wang J."/>
            <person name="Sun H."/>
            <person name="Zhang C."/>
            <person name="Fan H."/>
            <person name="Li D."/>
            <person name="Dong L."/>
            <person name="Tao Y."/>
            <person name="Gao C."/>
            <person name="Wu H."/>
            <person name="Li Y."/>
            <person name="Cui Y."/>
            <person name="Guo X."/>
            <person name="Zheng S."/>
            <person name="Wang B."/>
            <person name="Yu K."/>
            <person name="Liang Q."/>
            <person name="Yang W."/>
            <person name="Lou X."/>
            <person name="Chen J."/>
            <person name="Feng M."/>
            <person name="Jian J."/>
            <person name="Zhang X."/>
            <person name="Luo G."/>
            <person name="Jiang Y."/>
            <person name="Liu J."/>
            <person name="Wang Z."/>
            <person name="Sha Y."/>
            <person name="Zhang B."/>
            <person name="Wu H."/>
            <person name="Tang D."/>
            <person name="Shen Q."/>
            <person name="Xue P."/>
            <person name="Zou S."/>
            <person name="Wang X."/>
            <person name="Liu X."/>
            <person name="Wang F."/>
            <person name="Yang Y."/>
            <person name="An X."/>
            <person name="Dong Z."/>
            <person name="Zhang K."/>
            <person name="Zhang X."/>
            <person name="Luo M.C."/>
            <person name="Dvorak J."/>
            <person name="Tong Y."/>
            <person name="Wang J."/>
            <person name="Yang H."/>
            <person name="Li Z."/>
            <person name="Wang D."/>
            <person name="Zhang A."/>
            <person name="Wang J."/>
        </authorList>
    </citation>
    <scope>NUCLEOTIDE SEQUENCE</scope>
    <source>
        <strain evidence="3">cv. G1812</strain>
    </source>
</reference>
<name>A0A8R7QB62_TRIUA</name>
<evidence type="ECO:0000313" key="2">
    <source>
        <dbReference type="EnsemblPlants" id="TuG1812G0500000174.01.T01"/>
    </source>
</evidence>
<organism evidence="2 3">
    <name type="scientific">Triticum urartu</name>
    <name type="common">Red wild einkorn</name>
    <name type="synonym">Crithodium urartu</name>
    <dbReference type="NCBI Taxonomy" id="4572"/>
    <lineage>
        <taxon>Eukaryota</taxon>
        <taxon>Viridiplantae</taxon>
        <taxon>Streptophyta</taxon>
        <taxon>Embryophyta</taxon>
        <taxon>Tracheophyta</taxon>
        <taxon>Spermatophyta</taxon>
        <taxon>Magnoliopsida</taxon>
        <taxon>Liliopsida</taxon>
        <taxon>Poales</taxon>
        <taxon>Poaceae</taxon>
        <taxon>BOP clade</taxon>
        <taxon>Pooideae</taxon>
        <taxon>Triticodae</taxon>
        <taxon>Triticeae</taxon>
        <taxon>Triticinae</taxon>
        <taxon>Triticum</taxon>
    </lineage>
</organism>
<protein>
    <submittedName>
        <fullName evidence="2">Uncharacterized protein</fullName>
    </submittedName>
</protein>
<feature type="region of interest" description="Disordered" evidence="1">
    <location>
        <begin position="16"/>
        <end position="41"/>
    </location>
</feature>
<dbReference type="Gramene" id="TuG1812G0500000174.01.T01">
    <property type="protein sequence ID" value="TuG1812G0500000174.01.T01"/>
    <property type="gene ID" value="TuG1812G0500000174.01"/>
</dbReference>
<reference evidence="2" key="2">
    <citation type="submission" date="2018-03" db="EMBL/GenBank/DDBJ databases">
        <title>The Triticum urartu genome reveals the dynamic nature of wheat genome evolution.</title>
        <authorList>
            <person name="Ling H."/>
            <person name="Ma B."/>
            <person name="Shi X."/>
            <person name="Liu H."/>
            <person name="Dong L."/>
            <person name="Sun H."/>
            <person name="Cao Y."/>
            <person name="Gao Q."/>
            <person name="Zheng S."/>
            <person name="Li Y."/>
            <person name="Yu Y."/>
            <person name="Du H."/>
            <person name="Qi M."/>
            <person name="Li Y."/>
            <person name="Yu H."/>
            <person name="Cui Y."/>
            <person name="Wang N."/>
            <person name="Chen C."/>
            <person name="Wu H."/>
            <person name="Zhao Y."/>
            <person name="Zhang J."/>
            <person name="Li Y."/>
            <person name="Zhou W."/>
            <person name="Zhang B."/>
            <person name="Hu W."/>
            <person name="Eijk M."/>
            <person name="Tang J."/>
            <person name="Witsenboer H."/>
            <person name="Zhao S."/>
            <person name="Li Z."/>
            <person name="Zhang A."/>
            <person name="Wang D."/>
            <person name="Liang C."/>
        </authorList>
    </citation>
    <scope>NUCLEOTIDE SEQUENCE [LARGE SCALE GENOMIC DNA]</scope>
    <source>
        <strain evidence="2">cv. G1812</strain>
    </source>
</reference>
<sequence>RSIICRRILSSASVTARTGRPLCPSSGHSRSPSPERPRQKVHKAMVGCAGDGVGAHNSDVNLTAGC</sequence>
<dbReference type="Proteomes" id="UP000015106">
    <property type="component" value="Chromosome 5"/>
</dbReference>
<dbReference type="AlphaFoldDB" id="A0A8R7QB62"/>
<proteinExistence type="predicted"/>
<keyword evidence="3" id="KW-1185">Reference proteome</keyword>
<evidence type="ECO:0000256" key="1">
    <source>
        <dbReference type="SAM" id="MobiDB-lite"/>
    </source>
</evidence>
<accession>A0A8R7QB62</accession>
<reference evidence="2" key="3">
    <citation type="submission" date="2022-06" db="UniProtKB">
        <authorList>
            <consortium name="EnsemblPlants"/>
        </authorList>
    </citation>
    <scope>IDENTIFICATION</scope>
</reference>
<dbReference type="EnsemblPlants" id="TuG1812G0500000174.01.T01">
    <property type="protein sequence ID" value="TuG1812G0500000174.01.T01"/>
    <property type="gene ID" value="TuG1812G0500000174.01"/>
</dbReference>